<organism evidence="1 2">
    <name type="scientific">Tritrichomonas musculus</name>
    <dbReference type="NCBI Taxonomy" id="1915356"/>
    <lineage>
        <taxon>Eukaryota</taxon>
        <taxon>Metamonada</taxon>
        <taxon>Parabasalia</taxon>
        <taxon>Tritrichomonadida</taxon>
        <taxon>Tritrichomonadidae</taxon>
        <taxon>Tritrichomonas</taxon>
    </lineage>
</organism>
<evidence type="ECO:0000313" key="1">
    <source>
        <dbReference type="EMBL" id="KAK8897490.1"/>
    </source>
</evidence>
<comment type="caution">
    <text evidence="1">The sequence shown here is derived from an EMBL/GenBank/DDBJ whole genome shotgun (WGS) entry which is preliminary data.</text>
</comment>
<gene>
    <name evidence="1" type="ORF">M9Y10_015445</name>
</gene>
<dbReference type="Proteomes" id="UP001470230">
    <property type="component" value="Unassembled WGS sequence"/>
</dbReference>
<evidence type="ECO:0000313" key="2">
    <source>
        <dbReference type="Proteomes" id="UP001470230"/>
    </source>
</evidence>
<reference evidence="1 2" key="1">
    <citation type="submission" date="2024-04" db="EMBL/GenBank/DDBJ databases">
        <title>Tritrichomonas musculus Genome.</title>
        <authorList>
            <person name="Alves-Ferreira E."/>
            <person name="Grigg M."/>
            <person name="Lorenzi H."/>
            <person name="Galac M."/>
        </authorList>
    </citation>
    <scope>NUCLEOTIDE SEQUENCE [LARGE SCALE GENOMIC DNA]</scope>
    <source>
        <strain evidence="1 2">EAF2021</strain>
    </source>
</reference>
<keyword evidence="2" id="KW-1185">Reference proteome</keyword>
<protein>
    <submittedName>
        <fullName evidence="1">Uncharacterized protein</fullName>
    </submittedName>
</protein>
<name>A0ABR2L2B7_9EUKA</name>
<sequence length="121" mass="14089">MLLADYGETNKKYLTTDRLNASIEKDIEVFNNISNKKVKIELVRLVGKKKITMDINEVIEQDANLTYIAIIFGYKKLCDYVIQNGKIEEFKTFVSLNLKKFDFLGKCCIIISQYKELYEIS</sequence>
<proteinExistence type="predicted"/>
<dbReference type="EMBL" id="JAPFFF010000002">
    <property type="protein sequence ID" value="KAK8897490.1"/>
    <property type="molecule type" value="Genomic_DNA"/>
</dbReference>
<accession>A0ABR2L2B7</accession>